<evidence type="ECO:0000313" key="4">
    <source>
        <dbReference type="Proteomes" id="UP000555103"/>
    </source>
</evidence>
<dbReference type="Gene3D" id="3.10.450.50">
    <property type="match status" value="1"/>
</dbReference>
<reference evidence="3 4" key="1">
    <citation type="submission" date="2020-08" db="EMBL/GenBank/DDBJ databases">
        <title>Genomic Encyclopedia of Type Strains, Phase IV (KMG-IV): sequencing the most valuable type-strain genomes for metagenomic binning, comparative biology and taxonomic classification.</title>
        <authorList>
            <person name="Goeker M."/>
        </authorList>
    </citation>
    <scope>NUCLEOTIDE SEQUENCE [LARGE SCALE GENOMIC DNA]</scope>
    <source>
        <strain evidence="3 4">DSM 104969</strain>
    </source>
</reference>
<name>A0A840CLZ2_9BACT</name>
<evidence type="ECO:0000313" key="3">
    <source>
        <dbReference type="EMBL" id="MBB4035699.1"/>
    </source>
</evidence>
<feature type="domain" description="DUF4878" evidence="2">
    <location>
        <begin position="24"/>
        <end position="133"/>
    </location>
</feature>
<dbReference type="AlphaFoldDB" id="A0A840CLZ2"/>
<keyword evidence="4" id="KW-1185">Reference proteome</keyword>
<proteinExistence type="predicted"/>
<gene>
    <name evidence="3" type="ORF">GGR21_001594</name>
</gene>
<dbReference type="PROSITE" id="PS51257">
    <property type="entry name" value="PROKAR_LIPOPROTEIN"/>
    <property type="match status" value="1"/>
</dbReference>
<feature type="chain" id="PRO_5032904963" description="DUF4878 domain-containing protein" evidence="1">
    <location>
        <begin position="27"/>
        <end position="135"/>
    </location>
</feature>
<dbReference type="RefSeq" id="WP_183306631.1">
    <property type="nucleotide sequence ID" value="NZ_JACIEP010000005.1"/>
</dbReference>
<protein>
    <recommendedName>
        <fullName evidence="2">DUF4878 domain-containing protein</fullName>
    </recommendedName>
</protein>
<keyword evidence="1" id="KW-0732">Signal</keyword>
<sequence length="135" mass="14819">MKKNAIYLFGLLVTCIFLFSACSSSGNSPGEAAKKYMNYFKTGDYDKFIEGVAMGEDTSEKEIEAGKAMLAAMLDKAKKKIEAKGGIKDIEVVSETIDEDGKTAKVVLKTTYGDGSTEEKTNRMVLEKGTWKMKM</sequence>
<organism evidence="3 4">
    <name type="scientific">Dysgonomonas hofstadii</name>
    <dbReference type="NCBI Taxonomy" id="637886"/>
    <lineage>
        <taxon>Bacteria</taxon>
        <taxon>Pseudomonadati</taxon>
        <taxon>Bacteroidota</taxon>
        <taxon>Bacteroidia</taxon>
        <taxon>Bacteroidales</taxon>
        <taxon>Dysgonomonadaceae</taxon>
        <taxon>Dysgonomonas</taxon>
    </lineage>
</organism>
<dbReference type="Proteomes" id="UP000555103">
    <property type="component" value="Unassembled WGS sequence"/>
</dbReference>
<accession>A0A840CLZ2</accession>
<evidence type="ECO:0000256" key="1">
    <source>
        <dbReference type="SAM" id="SignalP"/>
    </source>
</evidence>
<dbReference type="InterPro" id="IPR024267">
    <property type="entry name" value="DUF4878"/>
</dbReference>
<evidence type="ECO:0000259" key="2">
    <source>
        <dbReference type="Pfam" id="PF12870"/>
    </source>
</evidence>
<dbReference type="Pfam" id="PF12870">
    <property type="entry name" value="DUF4878"/>
    <property type="match status" value="1"/>
</dbReference>
<comment type="caution">
    <text evidence="3">The sequence shown here is derived from an EMBL/GenBank/DDBJ whole genome shotgun (WGS) entry which is preliminary data.</text>
</comment>
<dbReference type="EMBL" id="JACIEP010000005">
    <property type="protein sequence ID" value="MBB4035699.1"/>
    <property type="molecule type" value="Genomic_DNA"/>
</dbReference>
<feature type="signal peptide" evidence="1">
    <location>
        <begin position="1"/>
        <end position="26"/>
    </location>
</feature>